<proteinExistence type="predicted"/>
<dbReference type="Gramene" id="A01p30180.2_BraZ1">
    <property type="protein sequence ID" value="A01p30180.2_BraZ1.CDS"/>
    <property type="gene ID" value="A01g30180.2_BraZ1"/>
</dbReference>
<dbReference type="SUPFAM" id="SSF52540">
    <property type="entry name" value="P-loop containing nucleoside triphosphate hydrolases"/>
    <property type="match status" value="1"/>
</dbReference>
<dbReference type="InterPro" id="IPR026082">
    <property type="entry name" value="ABCA"/>
</dbReference>
<sequence>MILQQGLPLLYQHFTALFKKNLLLSWRNKRSTCLQLFSSFFFILVIFCIEEAMKASEASSSAYKNVTDPTLLFSLPILPCEDKFFVKLPCYDFVWSGNNSRRVIDIVSAIMANNPGRPIPTNKVQSFKAPEEVDAWFMSHALQVPGVLHFVERNATTFKFLVPLQIAAEREIARSLMGDPKFGWDFGFKEFARPAIIAEVISALKIVSATGFPYSNAYPASRRAIWSLFPVISFTFPPNTFSAGLKLLLDATSTPASSGISWSERAVCEGGMSTCVLSIDIIYQWQVGTFLFWFVLAIYFDNIIPNASGVRKPIFYFLTPGYWTGKGGNKVEEGSIFSCIGSVPPVEHVAPEDQDVLEEETLVKQQAMDGIVDPNIAVPIHGLAETYPGTTKLGWFVDEYNQRPVVLSAWTQWCREDNFYQLFDWHKSNYWWGALIYGDSVRSSVGMSNIRKMIGVCPQFYILWDALSSEEHLHLFASIKGLPPASINSTAEKLLADVKLTGAAKVRAGSYSCGMKRRLSVAVALIGDPSWSS</sequence>
<gene>
    <name evidence="1" type="ORF">BRAPAZ1V2_A01P30180.2</name>
</gene>
<evidence type="ECO:0000313" key="2">
    <source>
        <dbReference type="Proteomes" id="UP000694005"/>
    </source>
</evidence>
<dbReference type="AlphaFoldDB" id="A0A8D9LW92"/>
<dbReference type="PANTHER" id="PTHR19229:SF207">
    <property type="entry name" value="ABC TRANSPORTER A FAMILY MEMBER 11-RELATED"/>
    <property type="match status" value="1"/>
</dbReference>
<name>A0A8D9LW92_BRACM</name>
<organism evidence="1 2">
    <name type="scientific">Brassica campestris</name>
    <name type="common">Field mustard</name>
    <dbReference type="NCBI Taxonomy" id="3711"/>
    <lineage>
        <taxon>Eukaryota</taxon>
        <taxon>Viridiplantae</taxon>
        <taxon>Streptophyta</taxon>
        <taxon>Embryophyta</taxon>
        <taxon>Tracheophyta</taxon>
        <taxon>Spermatophyta</taxon>
        <taxon>Magnoliopsida</taxon>
        <taxon>eudicotyledons</taxon>
        <taxon>Gunneridae</taxon>
        <taxon>Pentapetalae</taxon>
        <taxon>rosids</taxon>
        <taxon>malvids</taxon>
        <taxon>Brassicales</taxon>
        <taxon>Brassicaceae</taxon>
        <taxon>Brassiceae</taxon>
        <taxon>Brassica</taxon>
    </lineage>
</organism>
<accession>A0A8D9LW92</accession>
<dbReference type="Gene3D" id="3.40.50.300">
    <property type="entry name" value="P-loop containing nucleotide triphosphate hydrolases"/>
    <property type="match status" value="1"/>
</dbReference>
<dbReference type="EMBL" id="LS974617">
    <property type="protein sequence ID" value="CAG7888942.1"/>
    <property type="molecule type" value="Genomic_DNA"/>
</dbReference>
<protein>
    <submittedName>
        <fullName evidence="1">Uncharacterized protein</fullName>
    </submittedName>
</protein>
<evidence type="ECO:0000313" key="1">
    <source>
        <dbReference type="EMBL" id="CAG7888942.1"/>
    </source>
</evidence>
<dbReference type="PANTHER" id="PTHR19229">
    <property type="entry name" value="ATP-BINDING CASSETTE TRANSPORTER SUBFAMILY A ABCA"/>
    <property type="match status" value="1"/>
</dbReference>
<dbReference type="InterPro" id="IPR027417">
    <property type="entry name" value="P-loop_NTPase"/>
</dbReference>
<dbReference type="GO" id="GO:0016020">
    <property type="term" value="C:membrane"/>
    <property type="evidence" value="ECO:0007669"/>
    <property type="project" value="InterPro"/>
</dbReference>
<dbReference type="GO" id="GO:0140359">
    <property type="term" value="F:ABC-type transporter activity"/>
    <property type="evidence" value="ECO:0007669"/>
    <property type="project" value="InterPro"/>
</dbReference>
<dbReference type="Proteomes" id="UP000694005">
    <property type="component" value="Chromosome A01"/>
</dbReference>
<reference evidence="1 2" key="1">
    <citation type="submission" date="2021-07" db="EMBL/GenBank/DDBJ databases">
        <authorList>
            <consortium name="Genoscope - CEA"/>
            <person name="William W."/>
        </authorList>
    </citation>
    <scope>NUCLEOTIDE SEQUENCE [LARGE SCALE GENOMIC DNA]</scope>
</reference>